<evidence type="ECO:0008006" key="4">
    <source>
        <dbReference type="Google" id="ProtNLM"/>
    </source>
</evidence>
<evidence type="ECO:0000313" key="3">
    <source>
        <dbReference type="Proteomes" id="UP000067399"/>
    </source>
</evidence>
<dbReference type="KEGG" id="ebh:BSEPE_1356"/>
<dbReference type="InterPro" id="IPR029039">
    <property type="entry name" value="Flavoprotein-like_sf"/>
</dbReference>
<reference evidence="2 3" key="2">
    <citation type="journal article" date="2016" name="ISME J.">
        <title>Heterogeneous composition of key metabolic gene clusters in a vent mussel symbiont population.</title>
        <authorList>
            <person name="Ikuta T."/>
            <person name="Takaki Y."/>
            <person name="Nagai Y."/>
            <person name="Shimamura S."/>
            <person name="Tsuda M."/>
            <person name="Kawagucci S."/>
            <person name="Aoki Y."/>
            <person name="Inoue K."/>
            <person name="Teruya M."/>
            <person name="Satou K."/>
            <person name="Teruya K."/>
            <person name="Shimoji M."/>
            <person name="Tamotsu H."/>
            <person name="Hirano T."/>
            <person name="Maruyama T."/>
            <person name="Yoshida T."/>
        </authorList>
    </citation>
    <scope>NUCLEOTIDE SEQUENCE [LARGE SCALE GENOMIC DNA]</scope>
    <source>
        <strain evidence="2 3">Myojin Knoll</strain>
    </source>
</reference>
<feature type="transmembrane region" description="Helical" evidence="1">
    <location>
        <begin position="256"/>
        <end position="281"/>
    </location>
</feature>
<reference evidence="2 3" key="1">
    <citation type="journal article" date="2000" name="Mar. Ecol. Prog. Ser.">
        <title>Phylogenetic characterization of endosymbionts in three hydrothermal vent mussels: influence on host distributions.</title>
        <authorList>
            <person name="Fujiwara Y."/>
            <person name="Takai K."/>
            <person name="Uematsu K."/>
            <person name="Tsuchida S."/>
            <person name="Hunt J.C."/>
            <person name="Hashimoto J."/>
        </authorList>
    </citation>
    <scope>NUCLEOTIDE SEQUENCE [LARGE SCALE GENOMIC DNA]</scope>
    <source>
        <strain evidence="2 3">Myojin Knoll</strain>
    </source>
</reference>
<proteinExistence type="predicted"/>
<dbReference type="Gene3D" id="3.40.50.360">
    <property type="match status" value="1"/>
</dbReference>
<keyword evidence="1" id="KW-1133">Transmembrane helix</keyword>
<evidence type="ECO:0000256" key="1">
    <source>
        <dbReference type="SAM" id="Phobius"/>
    </source>
</evidence>
<keyword evidence="1" id="KW-0812">Transmembrane</keyword>
<gene>
    <name evidence="2" type="ORF">BSEPE_1356</name>
</gene>
<dbReference type="Proteomes" id="UP000067399">
    <property type="component" value="Chromosome"/>
</dbReference>
<protein>
    <recommendedName>
        <fullName evidence="4">Dialkylrecorsinol condensing enzyme</fullName>
    </recommendedName>
</protein>
<dbReference type="SUPFAM" id="SSF52218">
    <property type="entry name" value="Flavoproteins"/>
    <property type="match status" value="1"/>
</dbReference>
<dbReference type="STRING" id="1303921.BSEPE_1356"/>
<keyword evidence="1" id="KW-0472">Membrane</keyword>
<dbReference type="EMBL" id="AP013042">
    <property type="protein sequence ID" value="BAS68339.1"/>
    <property type="molecule type" value="Genomic_DNA"/>
</dbReference>
<keyword evidence="3" id="KW-1185">Reference proteome</keyword>
<accession>A0A0P0USR7</accession>
<dbReference type="OrthoDB" id="4547866at2"/>
<sequence>MVKKVLIIGYSQTGQLHKVLKAIKLPLTHQNNIEVTFKALEPIKAYDFPWSFFNFFDTFPECIYLDAPKNKALNLESNYDLVILGYQPWFLAPSLPTTAFLKSKQAQVVLKNTPVITVIACRNMWVQAQQKILQMLNDLDANLIGNAVLTDQGSSLVSFITTPRWLLTGKKNGFWRFPKAGISEKEIEASARFGKAISYALNTHQLNSNILKGLSAVKVHAGLLQSEKIGSRSFHIWGKLLRSLGARGSWIRKPILLLYLLFLILMIISVVPISLLLRAILKPFFRKKIKALEAKFELPSGADDSRISEFLC</sequence>
<organism evidence="2 3">
    <name type="scientific">endosymbiont of Bathymodiolus septemdierum str. Myojin knoll</name>
    <dbReference type="NCBI Taxonomy" id="1303921"/>
    <lineage>
        <taxon>Bacteria</taxon>
        <taxon>Pseudomonadati</taxon>
        <taxon>Pseudomonadota</taxon>
        <taxon>Gammaproteobacteria</taxon>
        <taxon>sulfur-oxidizing symbionts</taxon>
    </lineage>
</organism>
<dbReference type="AlphaFoldDB" id="A0A0P0USR7"/>
<evidence type="ECO:0000313" key="2">
    <source>
        <dbReference type="EMBL" id="BAS68339.1"/>
    </source>
</evidence>
<dbReference type="RefSeq" id="WP_066045452.1">
    <property type="nucleotide sequence ID" value="NZ_AP013042.1"/>
</dbReference>
<name>A0A0P0USR7_9GAMM</name>